<reference evidence="1" key="1">
    <citation type="journal article" date="2020" name="Nature">
        <title>Giant virus diversity and host interactions through global metagenomics.</title>
        <authorList>
            <person name="Schulz F."/>
            <person name="Roux S."/>
            <person name="Paez-Espino D."/>
            <person name="Jungbluth S."/>
            <person name="Walsh D.A."/>
            <person name="Denef V.J."/>
            <person name="McMahon K.D."/>
            <person name="Konstantinidis K.T."/>
            <person name="Eloe-Fadrosh E.A."/>
            <person name="Kyrpides N.C."/>
            <person name="Woyke T."/>
        </authorList>
    </citation>
    <scope>NUCLEOTIDE SEQUENCE</scope>
    <source>
        <strain evidence="1">GVMAG-S-1014582-52</strain>
    </source>
</reference>
<dbReference type="Gene3D" id="1.25.40.180">
    <property type="match status" value="1"/>
</dbReference>
<name>A0A6C0LQJ5_9ZZZZ</name>
<dbReference type="AlphaFoldDB" id="A0A6C0LQJ5"/>
<sequence>MTNEAIVNKLIHPSLITAELILSLKNESTIPINFILTIPNIVIPKEYNSIKSISKKEELILDIRQIFNATTNGNVEKMKEKLREIVINKTTSSESLKDISDEIFECFLVSEQTIPSYMQLLNSVYNIKYKDESDNSQTIGQLFLSKCKKYIEIHSSDSEVSDEYTVRSIASLDQLNEMEFDKYNKSKTKIINLMIILCHLYRQNNTAFIKIGANHIHFIMSLFLTKHSFCQKRIGELGNPYEGEDCKDDNEFEIHYRMSHLYAEFFYILLEKNGHDFIKDQTSISVKDSDKKIQLSDLIERFKQEIVPKFSEAYLISKWEELNL</sequence>
<evidence type="ECO:0008006" key="2">
    <source>
        <dbReference type="Google" id="ProtNLM"/>
    </source>
</evidence>
<organism evidence="1">
    <name type="scientific">viral metagenome</name>
    <dbReference type="NCBI Taxonomy" id="1070528"/>
    <lineage>
        <taxon>unclassified sequences</taxon>
        <taxon>metagenomes</taxon>
        <taxon>organismal metagenomes</taxon>
    </lineage>
</organism>
<protein>
    <recommendedName>
        <fullName evidence="2">MIF4G domain-containing protein</fullName>
    </recommendedName>
</protein>
<dbReference type="EMBL" id="MN740556">
    <property type="protein sequence ID" value="QHU33009.1"/>
    <property type="molecule type" value="Genomic_DNA"/>
</dbReference>
<dbReference type="InterPro" id="IPR016024">
    <property type="entry name" value="ARM-type_fold"/>
</dbReference>
<accession>A0A6C0LQJ5</accession>
<evidence type="ECO:0000313" key="1">
    <source>
        <dbReference type="EMBL" id="QHU33009.1"/>
    </source>
</evidence>
<proteinExistence type="predicted"/>
<dbReference type="SUPFAM" id="SSF48371">
    <property type="entry name" value="ARM repeat"/>
    <property type="match status" value="1"/>
</dbReference>